<evidence type="ECO:0000256" key="1">
    <source>
        <dbReference type="SAM" id="MobiDB-lite"/>
    </source>
</evidence>
<dbReference type="InterPro" id="IPR046522">
    <property type="entry name" value="DUF6699"/>
</dbReference>
<evidence type="ECO:0000259" key="2">
    <source>
        <dbReference type="Pfam" id="PF20415"/>
    </source>
</evidence>
<gene>
    <name evidence="3" type="ORF">GALMADRAFT_253207</name>
</gene>
<accession>A0A067SQU9</accession>
<dbReference type="HOGENOM" id="CLU_540841_0_0_1"/>
<dbReference type="STRING" id="685588.A0A067SQU9"/>
<dbReference type="Pfam" id="PF20415">
    <property type="entry name" value="DUF6699"/>
    <property type="match status" value="1"/>
</dbReference>
<evidence type="ECO:0000313" key="4">
    <source>
        <dbReference type="Proteomes" id="UP000027222"/>
    </source>
</evidence>
<feature type="compositionally biased region" description="Basic residues" evidence="1">
    <location>
        <begin position="211"/>
        <end position="221"/>
    </location>
</feature>
<reference evidence="4" key="1">
    <citation type="journal article" date="2014" name="Proc. Natl. Acad. Sci. U.S.A.">
        <title>Extensive sampling of basidiomycete genomes demonstrates inadequacy of the white-rot/brown-rot paradigm for wood decay fungi.</title>
        <authorList>
            <person name="Riley R."/>
            <person name="Salamov A.A."/>
            <person name="Brown D.W."/>
            <person name="Nagy L.G."/>
            <person name="Floudas D."/>
            <person name="Held B.W."/>
            <person name="Levasseur A."/>
            <person name="Lombard V."/>
            <person name="Morin E."/>
            <person name="Otillar R."/>
            <person name="Lindquist E.A."/>
            <person name="Sun H."/>
            <person name="LaButti K.M."/>
            <person name="Schmutz J."/>
            <person name="Jabbour D."/>
            <person name="Luo H."/>
            <person name="Baker S.E."/>
            <person name="Pisabarro A.G."/>
            <person name="Walton J.D."/>
            <person name="Blanchette R.A."/>
            <person name="Henrissat B."/>
            <person name="Martin F."/>
            <person name="Cullen D."/>
            <person name="Hibbett D.S."/>
            <person name="Grigoriev I.V."/>
        </authorList>
    </citation>
    <scope>NUCLEOTIDE SEQUENCE [LARGE SCALE GENOMIC DNA]</scope>
    <source>
        <strain evidence="4">CBS 339.88</strain>
    </source>
</reference>
<protein>
    <recommendedName>
        <fullName evidence="2">DUF6699 domain-containing protein</fullName>
    </recommendedName>
</protein>
<name>A0A067SQU9_GALM3</name>
<feature type="compositionally biased region" description="Gly residues" evidence="1">
    <location>
        <begin position="168"/>
        <end position="204"/>
    </location>
</feature>
<dbReference type="Proteomes" id="UP000027222">
    <property type="component" value="Unassembled WGS sequence"/>
</dbReference>
<feature type="region of interest" description="Disordered" evidence="1">
    <location>
        <begin position="1"/>
        <end position="73"/>
    </location>
</feature>
<proteinExistence type="predicted"/>
<sequence length="504" mass="54482">MDSGPPPLVDAHPSFIPPPHSASNGGHPGFFDPFPGARGGGGYQSSSPWVPPHGTPYHSAPQQLPGGWPISPAGPPNSVPGWSYGNYPPAGTPVWGPAPPPAAANSYNPWGAQTPTSSWGRPQTPGGGGGGYNPFPGYRPGPDGSGPATPYPAQAPGTPFESSVGQPITGGWGGGGTAGWGGGGATPGWGTGGASAGWGDGGWVVPGPYKEKKKKKRKSDHGHRSYDYEEDPYMQMQRSTSMRRSNSHEPPSRHLSLHRSASWGYSAGGAFPGWYGGGVGGASGPSTPAYAQGDSFDEHNLARRPRDWRPDFSVRPGIAAYIPRLGGNRSTVREYNDPIRRAIHPLLTYDPANPPIYYDMRTEPFDEADVEFLNLRRPPNPIDFAQLALQPTCAFMRLYHPRFPWYIDIHQSQPNGVTVGDVLSQINAQLHAPIHGRHFWNEELGEQERTAITLAFQERVKEDKARLIPRGILQVDYFGRRVVFEGLVRGAKGMWEMKTRKMDH</sequence>
<dbReference type="OrthoDB" id="3265169at2759"/>
<feature type="compositionally biased region" description="Polar residues" evidence="1">
    <location>
        <begin position="105"/>
        <end position="119"/>
    </location>
</feature>
<dbReference type="AlphaFoldDB" id="A0A067SQU9"/>
<keyword evidence="4" id="KW-1185">Reference proteome</keyword>
<feature type="domain" description="DUF6699" evidence="2">
    <location>
        <begin position="356"/>
        <end position="491"/>
    </location>
</feature>
<dbReference type="EMBL" id="KL142389">
    <property type="protein sequence ID" value="KDR72402.1"/>
    <property type="molecule type" value="Genomic_DNA"/>
</dbReference>
<feature type="compositionally biased region" description="Low complexity" evidence="1">
    <location>
        <begin position="133"/>
        <end position="142"/>
    </location>
</feature>
<evidence type="ECO:0000313" key="3">
    <source>
        <dbReference type="EMBL" id="KDR72402.1"/>
    </source>
</evidence>
<organism evidence="3 4">
    <name type="scientific">Galerina marginata (strain CBS 339.88)</name>
    <dbReference type="NCBI Taxonomy" id="685588"/>
    <lineage>
        <taxon>Eukaryota</taxon>
        <taxon>Fungi</taxon>
        <taxon>Dikarya</taxon>
        <taxon>Basidiomycota</taxon>
        <taxon>Agaricomycotina</taxon>
        <taxon>Agaricomycetes</taxon>
        <taxon>Agaricomycetidae</taxon>
        <taxon>Agaricales</taxon>
        <taxon>Agaricineae</taxon>
        <taxon>Strophariaceae</taxon>
        <taxon>Galerina</taxon>
    </lineage>
</organism>
<feature type="region of interest" description="Disordered" evidence="1">
    <location>
        <begin position="105"/>
        <end position="255"/>
    </location>
</feature>